<name>E2BYH6_HARSA</name>
<dbReference type="EMBL" id="GL451478">
    <property type="protein sequence ID" value="EFN79260.1"/>
    <property type="molecule type" value="Genomic_DNA"/>
</dbReference>
<protein>
    <submittedName>
        <fullName evidence="2">Uncharacterized protein</fullName>
    </submittedName>
</protein>
<sequence>MTRYETLELEGQAPEEERNISDMMRTKLTMMSNEAVERETVIPYITGDCLSTGVERALDSRKITHVLIYERFYTPPYIIDLDLPMARAEDSLRQCKFRTLRCKCTSNTSRTGNQLYRPRQAATEISEISEIATAAPTFGGVTNEWYTREEQQSKDEKENEEEEEKEEEQEEGEKEEEEEEEAVAATIAPRLPKKITTLNTFAANEDAVTS</sequence>
<feature type="region of interest" description="Disordered" evidence="1">
    <location>
        <begin position="139"/>
        <end position="195"/>
    </location>
</feature>
<feature type="compositionally biased region" description="Acidic residues" evidence="1">
    <location>
        <begin position="158"/>
        <end position="182"/>
    </location>
</feature>
<keyword evidence="3" id="KW-1185">Reference proteome</keyword>
<feature type="compositionally biased region" description="Basic and acidic residues" evidence="1">
    <location>
        <begin position="146"/>
        <end position="157"/>
    </location>
</feature>
<gene>
    <name evidence="2" type="ORF">EAI_08930</name>
</gene>
<evidence type="ECO:0000313" key="3">
    <source>
        <dbReference type="Proteomes" id="UP000008237"/>
    </source>
</evidence>
<dbReference type="InParanoid" id="E2BYH6"/>
<dbReference type="AlphaFoldDB" id="E2BYH6"/>
<evidence type="ECO:0000256" key="1">
    <source>
        <dbReference type="SAM" id="MobiDB-lite"/>
    </source>
</evidence>
<dbReference type="Proteomes" id="UP000008237">
    <property type="component" value="Unassembled WGS sequence"/>
</dbReference>
<organism evidence="3">
    <name type="scientific">Harpegnathos saltator</name>
    <name type="common">Jerdon's jumping ant</name>
    <dbReference type="NCBI Taxonomy" id="610380"/>
    <lineage>
        <taxon>Eukaryota</taxon>
        <taxon>Metazoa</taxon>
        <taxon>Ecdysozoa</taxon>
        <taxon>Arthropoda</taxon>
        <taxon>Hexapoda</taxon>
        <taxon>Insecta</taxon>
        <taxon>Pterygota</taxon>
        <taxon>Neoptera</taxon>
        <taxon>Endopterygota</taxon>
        <taxon>Hymenoptera</taxon>
        <taxon>Apocrita</taxon>
        <taxon>Aculeata</taxon>
        <taxon>Formicoidea</taxon>
        <taxon>Formicidae</taxon>
        <taxon>Ponerinae</taxon>
        <taxon>Ponerini</taxon>
        <taxon>Harpegnathos</taxon>
    </lineage>
</organism>
<accession>E2BYH6</accession>
<evidence type="ECO:0000313" key="2">
    <source>
        <dbReference type="EMBL" id="EFN79260.1"/>
    </source>
</evidence>
<reference evidence="2 3" key="1">
    <citation type="journal article" date="2010" name="Science">
        <title>Genomic comparison of the ants Camponotus floridanus and Harpegnathos saltator.</title>
        <authorList>
            <person name="Bonasio R."/>
            <person name="Zhang G."/>
            <person name="Ye C."/>
            <person name="Mutti N.S."/>
            <person name="Fang X."/>
            <person name="Qin N."/>
            <person name="Donahue G."/>
            <person name="Yang P."/>
            <person name="Li Q."/>
            <person name="Li C."/>
            <person name="Zhang P."/>
            <person name="Huang Z."/>
            <person name="Berger S.L."/>
            <person name="Reinberg D."/>
            <person name="Wang J."/>
            <person name="Liebig J."/>
        </authorList>
    </citation>
    <scope>NUCLEOTIDE SEQUENCE [LARGE SCALE GENOMIC DNA]</scope>
    <source>
        <strain evidence="2 3">R22 G/1</strain>
    </source>
</reference>
<proteinExistence type="predicted"/>